<sequence>MQVKIFAITPYNERYESNHKKKYEYNLTSAKHLEYFRSVKIRMSTLSRKRNKTNLTYEK</sequence>
<proteinExistence type="predicted"/>
<accession>A0A0A2GTX4</accession>
<comment type="caution">
    <text evidence="1">The sequence shown here is derived from an EMBL/GenBank/DDBJ whole genome shotgun (WGS) entry which is preliminary data.</text>
</comment>
<dbReference type="EMBL" id="JSAQ01000001">
    <property type="protein sequence ID" value="KGO05948.1"/>
    <property type="molecule type" value="Genomic_DNA"/>
</dbReference>
<reference evidence="1 2" key="1">
    <citation type="submission" date="2014-10" db="EMBL/GenBank/DDBJ databases">
        <title>Draft genome sequence of the proteorhodopsin-containing marine bacterium Dokdonia donghaensis.</title>
        <authorList>
            <person name="Gomez-Consarnau L."/>
            <person name="Gonzalez J.M."/>
            <person name="Riedel T."/>
            <person name="Jaenicke S."/>
            <person name="Wagner-Doebler I."/>
            <person name="Fuhrman J.A."/>
        </authorList>
    </citation>
    <scope>NUCLEOTIDE SEQUENCE [LARGE SCALE GENOMIC DNA]</scope>
    <source>
        <strain evidence="1 2">DSW-1</strain>
    </source>
</reference>
<dbReference type="Proteomes" id="UP000030140">
    <property type="component" value="Unassembled WGS sequence"/>
</dbReference>
<dbReference type="AlphaFoldDB" id="A0A0A2GTX4"/>
<organism evidence="1 2">
    <name type="scientific">Dokdonia donghaensis DSW-1</name>
    <dbReference type="NCBI Taxonomy" id="1300343"/>
    <lineage>
        <taxon>Bacteria</taxon>
        <taxon>Pseudomonadati</taxon>
        <taxon>Bacteroidota</taxon>
        <taxon>Flavobacteriia</taxon>
        <taxon>Flavobacteriales</taxon>
        <taxon>Flavobacteriaceae</taxon>
        <taxon>Dokdonia</taxon>
    </lineage>
</organism>
<evidence type="ECO:0000313" key="1">
    <source>
        <dbReference type="EMBL" id="KGO05948.1"/>
    </source>
</evidence>
<evidence type="ECO:0000313" key="2">
    <source>
        <dbReference type="Proteomes" id="UP000030140"/>
    </source>
</evidence>
<keyword evidence="2" id="KW-1185">Reference proteome</keyword>
<protein>
    <submittedName>
        <fullName evidence="1">Uncharacterized protein</fullName>
    </submittedName>
</protein>
<gene>
    <name evidence="1" type="ORF">NV36_03215</name>
</gene>
<name>A0A0A2GTX4_9FLAO</name>